<keyword evidence="3" id="KW-1185">Reference proteome</keyword>
<gene>
    <name evidence="2" type="ORF">C3L33_15933</name>
</gene>
<evidence type="ECO:0000313" key="2">
    <source>
        <dbReference type="EMBL" id="KAE9452167.1"/>
    </source>
</evidence>
<dbReference type="Proteomes" id="UP000428333">
    <property type="component" value="Linkage Group LG09"/>
</dbReference>
<protein>
    <recommendedName>
        <fullName evidence="1">Neprosin PEP catalytic domain-containing protein</fullName>
    </recommendedName>
</protein>
<dbReference type="InterPro" id="IPR025521">
    <property type="entry name" value="Neprosin_propep"/>
</dbReference>
<dbReference type="AlphaFoldDB" id="A0A6A4LBR3"/>
<comment type="caution">
    <text evidence="2">The sequence shown here is derived from an EMBL/GenBank/DDBJ whole genome shotgun (WGS) entry which is preliminary data.</text>
</comment>
<reference evidence="2 3" key="1">
    <citation type="journal article" date="2019" name="Genome Biol. Evol.">
        <title>The Rhododendron genome and chromosomal organization provide insight into shared whole-genome duplications across the heath family (Ericaceae).</title>
        <authorList>
            <person name="Soza V.L."/>
            <person name="Lindsley D."/>
            <person name="Waalkes A."/>
            <person name="Ramage E."/>
            <person name="Patwardhan R.P."/>
            <person name="Burton J.N."/>
            <person name="Adey A."/>
            <person name="Kumar A."/>
            <person name="Qiu R."/>
            <person name="Shendure J."/>
            <person name="Hall B."/>
        </authorList>
    </citation>
    <scope>NUCLEOTIDE SEQUENCE [LARGE SCALE GENOMIC DNA]</scope>
    <source>
        <strain evidence="2">RSF 1966-606</strain>
    </source>
</reference>
<dbReference type="InterPro" id="IPR053168">
    <property type="entry name" value="Glutamic_endopeptidase"/>
</dbReference>
<dbReference type="EMBL" id="QEFC01002442">
    <property type="protein sequence ID" value="KAE9452167.1"/>
    <property type="molecule type" value="Genomic_DNA"/>
</dbReference>
<sequence length="500" mass="57422">MTEYGDIYDCVDFYNQPAFDHPLLKNHSFYFEYAVVRTRAGAGKFNGAGATLSLHHPQVSRSQSSEGRFKIQNGLEAVQVGWRVDPDLYGGDTRTRSFIRVDDLANGNWWLLIGDDFTPVGFWPKRIFSDLANSASYVEWGGKVYSSPGTSAPAMGSGHFLKRNTKYDAYFRNIQVFNDFGQNVDEFNTDTFNDIGLYDVADIKNAQNFGHLVLYGGPPQFLWDDGINGRRAGVGWFSSWPRQVFLVVGFVAWWWHGQSVDWWRQDQRCMDLSAFLLVLFLSSVFVCYNGDYGVDGSIELSAKEDLELENQLKLLNKPTVHSGAEEGQSREATTSQLAPLPAIISLYARGDVRDHLSWPKENPRFEVPEESSGSFYNLAYTTSHETAVDQQRERQYREHYQCAWRPDRDRDRYYRRERSPSRDYRERRHREEVYERRPARVTDPPVVATPTAPQTKVEMVLEQLVSSLFTDAIRTLGPRRISLHQSLINTIRKQGTRLPT</sequence>
<dbReference type="PANTHER" id="PTHR31589">
    <property type="entry name" value="PROTEIN, PUTATIVE (DUF239)-RELATED-RELATED"/>
    <property type="match status" value="1"/>
</dbReference>
<evidence type="ECO:0000259" key="1">
    <source>
        <dbReference type="PROSITE" id="PS52045"/>
    </source>
</evidence>
<dbReference type="PROSITE" id="PS52045">
    <property type="entry name" value="NEPROSIN_PEP_CD"/>
    <property type="match status" value="1"/>
</dbReference>
<proteinExistence type="predicted"/>
<feature type="non-terminal residue" evidence="2">
    <location>
        <position position="1"/>
    </location>
</feature>
<dbReference type="OrthoDB" id="1858978at2759"/>
<name>A0A6A4LBR3_9ERIC</name>
<dbReference type="PANTHER" id="PTHR31589:SF223">
    <property type="entry name" value="PROTEIN, PUTATIVE (DUF239)-RELATED"/>
    <property type="match status" value="1"/>
</dbReference>
<evidence type="ECO:0000313" key="3">
    <source>
        <dbReference type="Proteomes" id="UP000428333"/>
    </source>
</evidence>
<accession>A0A6A4LBR3</accession>
<organism evidence="2 3">
    <name type="scientific">Rhododendron williamsianum</name>
    <dbReference type="NCBI Taxonomy" id="262921"/>
    <lineage>
        <taxon>Eukaryota</taxon>
        <taxon>Viridiplantae</taxon>
        <taxon>Streptophyta</taxon>
        <taxon>Embryophyta</taxon>
        <taxon>Tracheophyta</taxon>
        <taxon>Spermatophyta</taxon>
        <taxon>Magnoliopsida</taxon>
        <taxon>eudicotyledons</taxon>
        <taxon>Gunneridae</taxon>
        <taxon>Pentapetalae</taxon>
        <taxon>asterids</taxon>
        <taxon>Ericales</taxon>
        <taxon>Ericaceae</taxon>
        <taxon>Ericoideae</taxon>
        <taxon>Rhodoreae</taxon>
        <taxon>Rhododendron</taxon>
    </lineage>
</organism>
<dbReference type="Pfam" id="PF14365">
    <property type="entry name" value="Neprosin_AP"/>
    <property type="match status" value="1"/>
</dbReference>
<dbReference type="InterPro" id="IPR004314">
    <property type="entry name" value="Neprosin"/>
</dbReference>
<dbReference type="Pfam" id="PF03080">
    <property type="entry name" value="Neprosin"/>
    <property type="match status" value="1"/>
</dbReference>
<feature type="domain" description="Neprosin PEP catalytic" evidence="1">
    <location>
        <begin position="1"/>
        <end position="222"/>
    </location>
</feature>